<keyword evidence="1" id="KW-0479">Metal-binding</keyword>
<feature type="compositionally biased region" description="Acidic residues" evidence="3">
    <location>
        <begin position="66"/>
        <end position="88"/>
    </location>
</feature>
<dbReference type="EMBL" id="CAJOBE010003796">
    <property type="protein sequence ID" value="CAF3901011.1"/>
    <property type="molecule type" value="Genomic_DNA"/>
</dbReference>
<evidence type="ECO:0000313" key="7">
    <source>
        <dbReference type="Proteomes" id="UP000663889"/>
    </source>
</evidence>
<feature type="coiled-coil region" evidence="2">
    <location>
        <begin position="229"/>
        <end position="284"/>
    </location>
</feature>
<feature type="compositionally biased region" description="Polar residues" evidence="3">
    <location>
        <begin position="106"/>
        <end position="116"/>
    </location>
</feature>
<evidence type="ECO:0000313" key="6">
    <source>
        <dbReference type="EMBL" id="CAF3901011.1"/>
    </source>
</evidence>
<dbReference type="EMBL" id="CAJNOU010000427">
    <property type="protein sequence ID" value="CAF0994170.1"/>
    <property type="molecule type" value="Genomic_DNA"/>
</dbReference>
<organism evidence="5 7">
    <name type="scientific">Rotaria sordida</name>
    <dbReference type="NCBI Taxonomy" id="392033"/>
    <lineage>
        <taxon>Eukaryota</taxon>
        <taxon>Metazoa</taxon>
        <taxon>Spiralia</taxon>
        <taxon>Gnathifera</taxon>
        <taxon>Rotifera</taxon>
        <taxon>Eurotatoria</taxon>
        <taxon>Bdelloidea</taxon>
        <taxon>Philodinida</taxon>
        <taxon>Philodinidae</taxon>
        <taxon>Rotaria</taxon>
    </lineage>
</organism>
<feature type="region of interest" description="Disordered" evidence="3">
    <location>
        <begin position="61"/>
        <end position="119"/>
    </location>
</feature>
<dbReference type="AlphaFoldDB" id="A0A814G638"/>
<dbReference type="PROSITE" id="PS50157">
    <property type="entry name" value="ZINC_FINGER_C2H2_2"/>
    <property type="match status" value="1"/>
</dbReference>
<evidence type="ECO:0000256" key="3">
    <source>
        <dbReference type="SAM" id="MobiDB-lite"/>
    </source>
</evidence>
<feature type="domain" description="C2H2-type" evidence="4">
    <location>
        <begin position="1"/>
        <end position="29"/>
    </location>
</feature>
<dbReference type="Proteomes" id="UP000663889">
    <property type="component" value="Unassembled WGS sequence"/>
</dbReference>
<comment type="caution">
    <text evidence="5">The sequence shown here is derived from an EMBL/GenBank/DDBJ whole genome shotgun (WGS) entry which is preliminary data.</text>
</comment>
<keyword evidence="1" id="KW-0863">Zinc-finger</keyword>
<name>A0A814G638_9BILA</name>
<reference evidence="5" key="1">
    <citation type="submission" date="2021-02" db="EMBL/GenBank/DDBJ databases">
        <authorList>
            <person name="Nowell W R."/>
        </authorList>
    </citation>
    <scope>NUCLEOTIDE SEQUENCE</scope>
</reference>
<evidence type="ECO:0000259" key="4">
    <source>
        <dbReference type="PROSITE" id="PS50157"/>
    </source>
</evidence>
<dbReference type="Proteomes" id="UP000663874">
    <property type="component" value="Unassembled WGS sequence"/>
</dbReference>
<accession>A0A814G638</accession>
<gene>
    <name evidence="6" type="ORF">FNK824_LOCUS20573</name>
    <name evidence="5" type="ORF">SEV965_LOCUS10433</name>
</gene>
<keyword evidence="2" id="KW-0175">Coiled coil</keyword>
<proteinExistence type="predicted"/>
<evidence type="ECO:0000256" key="2">
    <source>
        <dbReference type="SAM" id="Coils"/>
    </source>
</evidence>
<evidence type="ECO:0000256" key="1">
    <source>
        <dbReference type="PROSITE-ProRule" id="PRU00042"/>
    </source>
</evidence>
<protein>
    <recommendedName>
        <fullName evidence="4">C2H2-type domain-containing protein</fullName>
    </recommendedName>
</protein>
<keyword evidence="1" id="KW-0862">Zinc</keyword>
<dbReference type="GO" id="GO:0008270">
    <property type="term" value="F:zinc ion binding"/>
    <property type="evidence" value="ECO:0007669"/>
    <property type="project" value="UniProtKB-KW"/>
</dbReference>
<dbReference type="InterPro" id="IPR013087">
    <property type="entry name" value="Znf_C2H2_type"/>
</dbReference>
<dbReference type="PROSITE" id="PS00028">
    <property type="entry name" value="ZINC_FINGER_C2H2_1"/>
    <property type="match status" value="1"/>
</dbReference>
<evidence type="ECO:0000313" key="5">
    <source>
        <dbReference type="EMBL" id="CAF0994170.1"/>
    </source>
</evidence>
<sequence>MHCSICQIDFNTLSAYVKHHRDLHSHSKKIRLICYCGGSFSTLRSLQTHWYRFHNEKTEQRHEDIAQDEDEGDQEEFLNADNQEEVPDSEFRLDTSDGQDQDLENESINTSNGTESLSEEEQLKAFEKRVLYLLLTLQTVFYTSEAAIDFVTTNLTELFLAMAAKNLNLNALAVCIDQLKSSHIRKKKATEYFQYIEPVSRSYKVTTNIDMLRAVQQSAALYKEEAMKMKALAMAQQEENEHLQQMETEKKKLSEQEQELMLQYKKLQSEHKTAQLLLDEGNQRIESSLK</sequence>